<organism evidence="1 2">
    <name type="scientific">Thermogutta terrifontis</name>
    <dbReference type="NCBI Taxonomy" id="1331910"/>
    <lineage>
        <taxon>Bacteria</taxon>
        <taxon>Pseudomonadati</taxon>
        <taxon>Planctomycetota</taxon>
        <taxon>Planctomycetia</taxon>
        <taxon>Pirellulales</taxon>
        <taxon>Thermoguttaceae</taxon>
        <taxon>Thermogutta</taxon>
    </lineage>
</organism>
<keyword evidence="2" id="KW-1185">Reference proteome</keyword>
<dbReference type="Proteomes" id="UP000215086">
    <property type="component" value="Chromosome"/>
</dbReference>
<gene>
    <name evidence="1" type="ORF">THTE_2552</name>
</gene>
<dbReference type="AlphaFoldDB" id="A0A286RGQ6"/>
<evidence type="ECO:0000313" key="2">
    <source>
        <dbReference type="Proteomes" id="UP000215086"/>
    </source>
</evidence>
<name>A0A286RGQ6_9BACT</name>
<accession>A0A286RGQ6</accession>
<dbReference type="KEGG" id="ttf:THTE_2552"/>
<evidence type="ECO:0000313" key="1">
    <source>
        <dbReference type="EMBL" id="ASV75154.1"/>
    </source>
</evidence>
<dbReference type="EMBL" id="CP018477">
    <property type="protein sequence ID" value="ASV75154.1"/>
    <property type="molecule type" value="Genomic_DNA"/>
</dbReference>
<proteinExistence type="predicted"/>
<protein>
    <submittedName>
        <fullName evidence="1">Uncharacterized protein</fullName>
    </submittedName>
</protein>
<reference evidence="1 2" key="1">
    <citation type="journal article" name="Front. Microbiol.">
        <title>Sugar Metabolism of the First Thermophilic Planctomycete Thermogutta terrifontis: Comparative Genomic and Transcriptomic Approaches.</title>
        <authorList>
            <person name="Elcheninov A.G."/>
            <person name="Menzel P."/>
            <person name="Gudbergsdottir S.R."/>
            <person name="Slesarev A.I."/>
            <person name="Kadnikov V.V."/>
            <person name="Krogh A."/>
            <person name="Bonch-Osmolovskaya E.A."/>
            <person name="Peng X."/>
            <person name="Kublanov I.V."/>
        </authorList>
    </citation>
    <scope>NUCLEOTIDE SEQUENCE [LARGE SCALE GENOMIC DNA]</scope>
    <source>
        <strain evidence="1 2">R1</strain>
    </source>
</reference>
<sequence>MEATSEMMAEWTPERATATNTKLRKGEKTLNVACRKPSI</sequence>